<evidence type="ECO:0000313" key="10">
    <source>
        <dbReference type="EMBL" id="GAA2204479.1"/>
    </source>
</evidence>
<proteinExistence type="predicted"/>
<dbReference type="Gene3D" id="2.40.50.100">
    <property type="match status" value="1"/>
</dbReference>
<dbReference type="RefSeq" id="WP_344470387.1">
    <property type="nucleotide sequence ID" value="NZ_BAAAQX010000001.1"/>
</dbReference>
<dbReference type="InterPro" id="IPR001882">
    <property type="entry name" value="Biotin_BS"/>
</dbReference>
<evidence type="ECO:0000256" key="1">
    <source>
        <dbReference type="ARBA" id="ARBA00005194"/>
    </source>
</evidence>
<sequence length="141" mass="14988">MTEPHEVFAELCRQAARLSRAGAASLSGLRVSYGDISLDLTWTAQPGEPPPPGDAEEAEDGSWRVHAPMVGTFYHAPQPGAEPFVREGDAVAAGQQVGVIEAMKLMNAVTAERAGVVTEILVPDATPVEYGRPLIVLRPDE</sequence>
<accession>A0ABN3C5B0</accession>
<dbReference type="InterPro" id="IPR011053">
    <property type="entry name" value="Single_hybrid_motif"/>
</dbReference>
<comment type="function">
    <text evidence="8">This protein is a component of the acetyl coenzyme A carboxylase complex; first, biotin carboxylase catalyzes the carboxylation of the carrier protein and then the transcarboxylase transfers the carboxyl group to form malonyl-CoA.</text>
</comment>
<dbReference type="PROSITE" id="PS50968">
    <property type="entry name" value="BIOTINYL_LIPOYL"/>
    <property type="match status" value="1"/>
</dbReference>
<evidence type="ECO:0000256" key="4">
    <source>
        <dbReference type="ARBA" id="ARBA00022832"/>
    </source>
</evidence>
<dbReference type="PROSITE" id="PS00188">
    <property type="entry name" value="BIOTIN"/>
    <property type="match status" value="1"/>
</dbReference>
<keyword evidence="6 8" id="KW-0275">Fatty acid biosynthesis</keyword>
<comment type="caution">
    <text evidence="10">The sequence shown here is derived from an EMBL/GenBank/DDBJ whole genome shotgun (WGS) entry which is preliminary data.</text>
</comment>
<evidence type="ECO:0000256" key="2">
    <source>
        <dbReference type="ARBA" id="ARBA00017562"/>
    </source>
</evidence>
<keyword evidence="3 8" id="KW-0444">Lipid biosynthesis</keyword>
<protein>
    <recommendedName>
        <fullName evidence="2 8">Biotin carboxyl carrier protein of acetyl-CoA carboxylase</fullName>
    </recommendedName>
</protein>
<keyword evidence="4 8" id="KW-0276">Fatty acid metabolism</keyword>
<evidence type="ECO:0000256" key="8">
    <source>
        <dbReference type="RuleBase" id="RU364072"/>
    </source>
</evidence>
<name>A0ABN3C5B0_9ACTN</name>
<keyword evidence="5 8" id="KW-0443">Lipid metabolism</keyword>
<dbReference type="PANTHER" id="PTHR45266:SF3">
    <property type="entry name" value="OXALOACETATE DECARBOXYLASE ALPHA CHAIN"/>
    <property type="match status" value="1"/>
</dbReference>
<dbReference type="CDD" id="cd06850">
    <property type="entry name" value="biotinyl_domain"/>
    <property type="match status" value="1"/>
</dbReference>
<evidence type="ECO:0000259" key="9">
    <source>
        <dbReference type="PROSITE" id="PS50968"/>
    </source>
</evidence>
<organism evidence="10 11">
    <name type="scientific">Nonomuraea monospora</name>
    <dbReference type="NCBI Taxonomy" id="568818"/>
    <lineage>
        <taxon>Bacteria</taxon>
        <taxon>Bacillati</taxon>
        <taxon>Actinomycetota</taxon>
        <taxon>Actinomycetes</taxon>
        <taxon>Streptosporangiales</taxon>
        <taxon>Streptosporangiaceae</taxon>
        <taxon>Nonomuraea</taxon>
    </lineage>
</organism>
<reference evidence="11" key="1">
    <citation type="journal article" date="2019" name="Int. J. Syst. Evol. Microbiol.">
        <title>The Global Catalogue of Microorganisms (GCM) 10K type strain sequencing project: providing services to taxonomists for standard genome sequencing and annotation.</title>
        <authorList>
            <consortium name="The Broad Institute Genomics Platform"/>
            <consortium name="The Broad Institute Genome Sequencing Center for Infectious Disease"/>
            <person name="Wu L."/>
            <person name="Ma J."/>
        </authorList>
    </citation>
    <scope>NUCLEOTIDE SEQUENCE [LARGE SCALE GENOMIC DNA]</scope>
    <source>
        <strain evidence="11">JCM 16114</strain>
    </source>
</reference>
<keyword evidence="11" id="KW-1185">Reference proteome</keyword>
<evidence type="ECO:0000256" key="7">
    <source>
        <dbReference type="ARBA" id="ARBA00023267"/>
    </source>
</evidence>
<dbReference type="InterPro" id="IPR001249">
    <property type="entry name" value="AcCoA_biotinCC"/>
</dbReference>
<evidence type="ECO:0000256" key="3">
    <source>
        <dbReference type="ARBA" id="ARBA00022516"/>
    </source>
</evidence>
<evidence type="ECO:0000256" key="5">
    <source>
        <dbReference type="ARBA" id="ARBA00023098"/>
    </source>
</evidence>
<dbReference type="Pfam" id="PF00364">
    <property type="entry name" value="Biotin_lipoyl"/>
    <property type="match status" value="1"/>
</dbReference>
<evidence type="ECO:0000313" key="11">
    <source>
        <dbReference type="Proteomes" id="UP001499843"/>
    </source>
</evidence>
<dbReference type="InterPro" id="IPR000089">
    <property type="entry name" value="Biotin_lipoyl"/>
</dbReference>
<dbReference type="PRINTS" id="PR01071">
    <property type="entry name" value="ACOABIOTINCC"/>
</dbReference>
<feature type="domain" description="Lipoyl-binding" evidence="9">
    <location>
        <begin position="62"/>
        <end position="138"/>
    </location>
</feature>
<dbReference type="Proteomes" id="UP001499843">
    <property type="component" value="Unassembled WGS sequence"/>
</dbReference>
<dbReference type="EMBL" id="BAAAQX010000001">
    <property type="protein sequence ID" value="GAA2204479.1"/>
    <property type="molecule type" value="Genomic_DNA"/>
</dbReference>
<dbReference type="SUPFAM" id="SSF51230">
    <property type="entry name" value="Single hybrid motif"/>
    <property type="match status" value="1"/>
</dbReference>
<comment type="pathway">
    <text evidence="1 8">Lipid metabolism; fatty acid biosynthesis.</text>
</comment>
<dbReference type="InterPro" id="IPR050709">
    <property type="entry name" value="Biotin_Carboxyl_Carrier/Decarb"/>
</dbReference>
<gene>
    <name evidence="10" type="ORF">GCM10009850_003840</name>
</gene>
<dbReference type="PANTHER" id="PTHR45266">
    <property type="entry name" value="OXALOACETATE DECARBOXYLASE ALPHA CHAIN"/>
    <property type="match status" value="1"/>
</dbReference>
<keyword evidence="7 8" id="KW-0092">Biotin</keyword>
<evidence type="ECO:0000256" key="6">
    <source>
        <dbReference type="ARBA" id="ARBA00023160"/>
    </source>
</evidence>